<name>A0AAQ3AGL4_9SPIR</name>
<evidence type="ECO:0000313" key="3">
    <source>
        <dbReference type="EMBL" id="WAZ91425.1"/>
    </source>
</evidence>
<keyword evidence="2" id="KW-0472">Membrane</keyword>
<keyword evidence="3" id="KW-0614">Plasmid</keyword>
<evidence type="ECO:0000256" key="2">
    <source>
        <dbReference type="SAM" id="Phobius"/>
    </source>
</evidence>
<reference evidence="3" key="1">
    <citation type="submission" date="2022-12" db="EMBL/GenBank/DDBJ databases">
        <title>B. miyamotoi WGS.</title>
        <authorList>
            <person name="Kuleshov K.V."/>
            <person name="Hoornstra D."/>
            <person name="Hovius J.W."/>
            <person name="Platonov A.E."/>
            <person name="Telford S.R. III."/>
        </authorList>
    </citation>
    <scope>NUCLEOTIDE SEQUENCE</scope>
    <source>
        <strain evidence="3">410</strain>
        <plasmid evidence="3">p410-lp97</plasmid>
    </source>
</reference>
<dbReference type="AlphaFoldDB" id="A0AAQ3AGL4"/>
<proteinExistence type="predicted"/>
<feature type="coiled-coil region" evidence="1">
    <location>
        <begin position="81"/>
        <end position="119"/>
    </location>
</feature>
<gene>
    <name evidence="3" type="primary">bdr</name>
    <name evidence="3" type="ORF">O5398_04650</name>
</gene>
<dbReference type="RefSeq" id="WP_245162562.1">
    <property type="nucleotide sequence ID" value="NZ_CP072480.1"/>
</dbReference>
<sequence>MGLPQTVITRQMVLTELIKAGINQEIAEDLSYRYYKNELTHKDIEYLKENFDIKLEKVEASLKSDIEKVEVSLRADIEKVEASLKSDIRDLDNKIDNVENNLNNKIDNKFNELDNKIEKIESGLKSDIASVSNEVALVRKDMEINKMALNSQLVKINSKLEGTSKLHYWMFGTVITLFVGMLLTLIFK</sequence>
<feature type="transmembrane region" description="Helical" evidence="2">
    <location>
        <begin position="166"/>
        <end position="187"/>
    </location>
</feature>
<organism evidence="3 4">
    <name type="scientific">Borrelia miyamotoi</name>
    <dbReference type="NCBI Taxonomy" id="47466"/>
    <lineage>
        <taxon>Bacteria</taxon>
        <taxon>Pseudomonadati</taxon>
        <taxon>Spirochaetota</taxon>
        <taxon>Spirochaetia</taxon>
        <taxon>Spirochaetales</taxon>
        <taxon>Borreliaceae</taxon>
        <taxon>Borrelia</taxon>
    </lineage>
</organism>
<dbReference type="Proteomes" id="UP001164544">
    <property type="component" value="Plasmid p410-lp97"/>
</dbReference>
<protein>
    <submittedName>
        <fullName evidence="3">Bdr family repetitive protein</fullName>
    </submittedName>
</protein>
<dbReference type="EMBL" id="CP114638">
    <property type="protein sequence ID" value="WAZ91425.1"/>
    <property type="molecule type" value="Genomic_DNA"/>
</dbReference>
<dbReference type="Gene3D" id="1.20.120.20">
    <property type="entry name" value="Apolipoprotein"/>
    <property type="match status" value="1"/>
</dbReference>
<accession>A0AAQ3AGL4</accession>
<keyword evidence="1" id="KW-0175">Coiled coil</keyword>
<keyword evidence="2" id="KW-0812">Transmembrane</keyword>
<dbReference type="SUPFAM" id="SSF58113">
    <property type="entry name" value="Apolipoprotein A-I"/>
    <property type="match status" value="1"/>
</dbReference>
<geneLocation type="plasmid" evidence="3 4">
    <name>p410-lp97</name>
</geneLocation>
<dbReference type="NCBIfam" id="NF040499">
    <property type="entry name" value="Bdr_N_group1"/>
    <property type="match status" value="1"/>
</dbReference>
<evidence type="ECO:0000313" key="4">
    <source>
        <dbReference type="Proteomes" id="UP001164544"/>
    </source>
</evidence>
<keyword evidence="2" id="KW-1133">Transmembrane helix</keyword>
<evidence type="ECO:0000256" key="1">
    <source>
        <dbReference type="SAM" id="Coils"/>
    </source>
</evidence>